<organism evidence="1 2">
    <name type="scientific">Salmonella enterica subsp. enterica serovar Uganda str. R8-3404</name>
    <dbReference type="NCBI Taxonomy" id="913083"/>
    <lineage>
        <taxon>Bacteria</taxon>
        <taxon>Pseudomonadati</taxon>
        <taxon>Pseudomonadota</taxon>
        <taxon>Gammaproteobacteria</taxon>
        <taxon>Enterobacterales</taxon>
        <taxon>Enterobacteriaceae</taxon>
        <taxon>Salmonella</taxon>
    </lineage>
</organism>
<accession>A0A6C8GTS9</accession>
<comment type="caution">
    <text evidence="1">The sequence shown here is derived from an EMBL/GenBank/DDBJ whole genome shotgun (WGS) entry which is preliminary data.</text>
</comment>
<evidence type="ECO:0000313" key="2">
    <source>
        <dbReference type="Proteomes" id="UP000003915"/>
    </source>
</evidence>
<reference evidence="1 2" key="1">
    <citation type="journal article" date="2011" name="BMC Genomics">
        <title>Genome sequencing reveals diversification of virulence factor content and possible host adaptation in distinct subpopulations of Salmonella enterica.</title>
        <authorList>
            <person name="den Bakker H.C."/>
            <person name="Moreno Switt A.I."/>
            <person name="Govoni G."/>
            <person name="Cummings C.A."/>
            <person name="Ranieri M.L."/>
            <person name="Degoricija L."/>
            <person name="Hoelzer K."/>
            <person name="Rodriguez-Rivera L.D."/>
            <person name="Brown S."/>
            <person name="Bolchacova E."/>
            <person name="Furtado M.R."/>
            <person name="Wiedmann M."/>
        </authorList>
    </citation>
    <scope>NUCLEOTIDE SEQUENCE [LARGE SCALE GENOMIC DNA]</scope>
    <source>
        <strain evidence="1 2">R8-3404</strain>
    </source>
</reference>
<evidence type="ECO:0000313" key="1">
    <source>
        <dbReference type="EMBL" id="EHC84839.1"/>
    </source>
</evidence>
<name>A0A6C8GTS9_SALET</name>
<dbReference type="Proteomes" id="UP000003915">
    <property type="component" value="Unassembled WGS sequence"/>
</dbReference>
<proteinExistence type="predicted"/>
<protein>
    <submittedName>
        <fullName evidence="1">Uncharacterized protein</fullName>
    </submittedName>
</protein>
<gene>
    <name evidence="1" type="ORF">LTSEUGA_5800</name>
</gene>
<sequence>MCDFWVKSRRVEKLLYLSIQKRLFGENLNQLILALYMDQDT</sequence>
<dbReference type="EMBL" id="AFCV01001470">
    <property type="protein sequence ID" value="EHC84839.1"/>
    <property type="molecule type" value="Genomic_DNA"/>
</dbReference>
<dbReference type="AlphaFoldDB" id="A0A6C8GTS9"/>